<keyword evidence="8" id="KW-1185">Reference proteome</keyword>
<dbReference type="InterPro" id="IPR016167">
    <property type="entry name" value="FAD-bd_PCMH_sub1"/>
</dbReference>
<protein>
    <submittedName>
        <fullName evidence="7">FAD-binding oxidoreductase</fullName>
    </submittedName>
</protein>
<evidence type="ECO:0000256" key="4">
    <source>
        <dbReference type="ARBA" id="ARBA00022827"/>
    </source>
</evidence>
<name>A0A5S4F866_9ACTN</name>
<dbReference type="InterPro" id="IPR012951">
    <property type="entry name" value="BBE"/>
</dbReference>
<dbReference type="Pfam" id="PF08031">
    <property type="entry name" value="BBE"/>
    <property type="match status" value="1"/>
</dbReference>
<dbReference type="Pfam" id="PF01565">
    <property type="entry name" value="FAD_binding_4"/>
    <property type="match status" value="1"/>
</dbReference>
<keyword evidence="4" id="KW-0274">FAD</keyword>
<keyword evidence="3" id="KW-0285">Flavoprotein</keyword>
<dbReference type="InterPro" id="IPR036318">
    <property type="entry name" value="FAD-bd_PCMH-like_sf"/>
</dbReference>
<dbReference type="Gene3D" id="3.40.462.20">
    <property type="match status" value="1"/>
</dbReference>
<comment type="similarity">
    <text evidence="2">Belongs to the oxygen-dependent FAD-linked oxidoreductase family.</text>
</comment>
<gene>
    <name evidence="7" type="ORF">ETD85_58195</name>
</gene>
<organism evidence="7 8">
    <name type="scientific">Nonomuraea zeae</name>
    <dbReference type="NCBI Taxonomy" id="1642303"/>
    <lineage>
        <taxon>Bacteria</taxon>
        <taxon>Bacillati</taxon>
        <taxon>Actinomycetota</taxon>
        <taxon>Actinomycetes</taxon>
        <taxon>Streptosporangiales</taxon>
        <taxon>Streptosporangiaceae</taxon>
        <taxon>Nonomuraea</taxon>
    </lineage>
</organism>
<dbReference type="InterPro" id="IPR016166">
    <property type="entry name" value="FAD-bd_PCMH"/>
</dbReference>
<evidence type="ECO:0000256" key="2">
    <source>
        <dbReference type="ARBA" id="ARBA00005466"/>
    </source>
</evidence>
<evidence type="ECO:0000256" key="5">
    <source>
        <dbReference type="ARBA" id="ARBA00023002"/>
    </source>
</evidence>
<evidence type="ECO:0000313" key="8">
    <source>
        <dbReference type="Proteomes" id="UP000306628"/>
    </source>
</evidence>
<comment type="cofactor">
    <cofactor evidence="1">
        <name>FAD</name>
        <dbReference type="ChEBI" id="CHEBI:57692"/>
    </cofactor>
</comment>
<dbReference type="OrthoDB" id="5169292at2"/>
<dbReference type="PANTHER" id="PTHR42973:SF39">
    <property type="entry name" value="FAD-BINDING PCMH-TYPE DOMAIN-CONTAINING PROTEIN"/>
    <property type="match status" value="1"/>
</dbReference>
<dbReference type="SUPFAM" id="SSF56176">
    <property type="entry name" value="FAD-binding/transporter-associated domain-like"/>
    <property type="match status" value="1"/>
</dbReference>
<comment type="caution">
    <text evidence="7">The sequence shown here is derived from an EMBL/GenBank/DDBJ whole genome shotgun (WGS) entry which is preliminary data.</text>
</comment>
<keyword evidence="5" id="KW-0560">Oxidoreductase</keyword>
<dbReference type="InterPro" id="IPR006094">
    <property type="entry name" value="Oxid_FAD_bind_N"/>
</dbReference>
<dbReference type="InterPro" id="IPR050416">
    <property type="entry name" value="FAD-linked_Oxidoreductase"/>
</dbReference>
<dbReference type="PANTHER" id="PTHR42973">
    <property type="entry name" value="BINDING OXIDOREDUCTASE, PUTATIVE (AFU_ORTHOLOGUE AFUA_1G17690)-RELATED"/>
    <property type="match status" value="1"/>
</dbReference>
<accession>A0A5S4F866</accession>
<dbReference type="EMBL" id="VCKX01000442">
    <property type="protein sequence ID" value="TMR12680.1"/>
    <property type="molecule type" value="Genomic_DNA"/>
</dbReference>
<evidence type="ECO:0000313" key="7">
    <source>
        <dbReference type="EMBL" id="TMR12680.1"/>
    </source>
</evidence>
<sequence length="441" mass="46755">MKSIIHRNSQLYDTERAGFQRLALHEPDLVVPAASPEDVREAVAHAAAAGLPVAVQAAGHGLPVPATEGLLINTNRLSSVTVDPVTATARIEAGARWHQVIAEAARHGLAPLSGSSPGVGAVPYTLGGGLSLMARPYGYAADQVRAIDVVTADAEPRHVTPGDDLHGDLYWALVGGRSNFGVVTALEIGLVPVERIYGGALYFDAGHAGEALRTWAAWTASLPDEMTSSIAIIPFPDAPQAPERFRGRTVATVRIAFTGGAEEGEDLVRPLRAIGPRLVDTVGVMPYTASASIHDDPTEPAGYYATHSVLRELPPAAVDALLDVTGCVVEVRHLGGALSKPQSYPNSVGNRDAGYSASLLSPGLAPGTDTTALRPAHDRARDALAPWSTGGRLLNFLYGENATPEEVRRAYEPADYRRLAELKAEWDPRNMFRLNHNIPVS</sequence>
<dbReference type="AlphaFoldDB" id="A0A5S4F866"/>
<proteinExistence type="inferred from homology"/>
<dbReference type="InterPro" id="IPR016169">
    <property type="entry name" value="FAD-bd_PCMH_sub2"/>
</dbReference>
<dbReference type="GO" id="GO:0071949">
    <property type="term" value="F:FAD binding"/>
    <property type="evidence" value="ECO:0007669"/>
    <property type="project" value="InterPro"/>
</dbReference>
<dbReference type="PROSITE" id="PS51387">
    <property type="entry name" value="FAD_PCMH"/>
    <property type="match status" value="1"/>
</dbReference>
<dbReference type="RefSeq" id="WP_138698394.1">
    <property type="nucleotide sequence ID" value="NZ_VCKX01000442.1"/>
</dbReference>
<reference evidence="7 8" key="1">
    <citation type="submission" date="2019-05" db="EMBL/GenBank/DDBJ databases">
        <title>Draft genome sequence of Nonomuraea zeae DSM 100528.</title>
        <authorList>
            <person name="Saricaoglu S."/>
            <person name="Isik K."/>
        </authorList>
    </citation>
    <scope>NUCLEOTIDE SEQUENCE [LARGE SCALE GENOMIC DNA]</scope>
    <source>
        <strain evidence="7 8">DSM 100528</strain>
    </source>
</reference>
<dbReference type="Proteomes" id="UP000306628">
    <property type="component" value="Unassembled WGS sequence"/>
</dbReference>
<dbReference type="GO" id="GO:0016491">
    <property type="term" value="F:oxidoreductase activity"/>
    <property type="evidence" value="ECO:0007669"/>
    <property type="project" value="UniProtKB-KW"/>
</dbReference>
<evidence type="ECO:0000256" key="1">
    <source>
        <dbReference type="ARBA" id="ARBA00001974"/>
    </source>
</evidence>
<evidence type="ECO:0000259" key="6">
    <source>
        <dbReference type="PROSITE" id="PS51387"/>
    </source>
</evidence>
<dbReference type="Gene3D" id="3.30.465.10">
    <property type="match status" value="1"/>
</dbReference>
<evidence type="ECO:0000256" key="3">
    <source>
        <dbReference type="ARBA" id="ARBA00022630"/>
    </source>
</evidence>
<feature type="domain" description="FAD-binding PCMH-type" evidence="6">
    <location>
        <begin position="23"/>
        <end position="193"/>
    </location>
</feature>
<dbReference type="Gene3D" id="3.30.43.10">
    <property type="entry name" value="Uridine Diphospho-n-acetylenolpyruvylglucosamine Reductase, domain 2"/>
    <property type="match status" value="1"/>
</dbReference>